<comment type="similarity">
    <text evidence="1">Belongs to the LysR transcriptional regulatory family.</text>
</comment>
<dbReference type="Pfam" id="PF03466">
    <property type="entry name" value="LysR_substrate"/>
    <property type="match status" value="1"/>
</dbReference>
<dbReference type="PANTHER" id="PTHR30346:SF0">
    <property type="entry name" value="HCA OPERON TRANSCRIPTIONAL ACTIVATOR HCAR"/>
    <property type="match status" value="1"/>
</dbReference>
<dbReference type="PROSITE" id="PS50931">
    <property type="entry name" value="HTH_LYSR"/>
    <property type="match status" value="1"/>
</dbReference>
<keyword evidence="2" id="KW-0805">Transcription regulation</keyword>
<dbReference type="PANTHER" id="PTHR30346">
    <property type="entry name" value="TRANSCRIPTIONAL DUAL REGULATOR HCAR-RELATED"/>
    <property type="match status" value="1"/>
</dbReference>
<dbReference type="OrthoDB" id="7216893at2"/>
<dbReference type="Gene3D" id="1.10.10.10">
    <property type="entry name" value="Winged helix-like DNA-binding domain superfamily/Winged helix DNA-binding domain"/>
    <property type="match status" value="1"/>
</dbReference>
<keyword evidence="4" id="KW-0804">Transcription</keyword>
<protein>
    <submittedName>
        <fullName evidence="6">Transcriptional regulator, LysR family</fullName>
    </submittedName>
</protein>
<dbReference type="AlphaFoldDB" id="D7A6F9"/>
<evidence type="ECO:0000256" key="2">
    <source>
        <dbReference type="ARBA" id="ARBA00023015"/>
    </source>
</evidence>
<evidence type="ECO:0000313" key="6">
    <source>
        <dbReference type="EMBL" id="ADH90157.1"/>
    </source>
</evidence>
<dbReference type="FunFam" id="1.10.10.10:FF:000001">
    <property type="entry name" value="LysR family transcriptional regulator"/>
    <property type="match status" value="1"/>
</dbReference>
<dbReference type="PRINTS" id="PR00039">
    <property type="entry name" value="HTHLYSR"/>
</dbReference>
<dbReference type="Gene3D" id="3.40.190.10">
    <property type="entry name" value="Periplasmic binding protein-like II"/>
    <property type="match status" value="2"/>
</dbReference>
<dbReference type="KEGG" id="sno:Snov_2872"/>
<evidence type="ECO:0000259" key="5">
    <source>
        <dbReference type="PROSITE" id="PS50931"/>
    </source>
</evidence>
<dbReference type="InterPro" id="IPR036388">
    <property type="entry name" value="WH-like_DNA-bd_sf"/>
</dbReference>
<accession>D7A6F9</accession>
<evidence type="ECO:0000256" key="4">
    <source>
        <dbReference type="ARBA" id="ARBA00023163"/>
    </source>
</evidence>
<dbReference type="SUPFAM" id="SSF53850">
    <property type="entry name" value="Periplasmic binding protein-like II"/>
    <property type="match status" value="1"/>
</dbReference>
<dbReference type="GO" id="GO:0003677">
    <property type="term" value="F:DNA binding"/>
    <property type="evidence" value="ECO:0007669"/>
    <property type="project" value="UniProtKB-KW"/>
</dbReference>
<dbReference type="EMBL" id="CP002026">
    <property type="protein sequence ID" value="ADH90157.1"/>
    <property type="molecule type" value="Genomic_DNA"/>
</dbReference>
<dbReference type="GO" id="GO:0032993">
    <property type="term" value="C:protein-DNA complex"/>
    <property type="evidence" value="ECO:0007669"/>
    <property type="project" value="TreeGrafter"/>
</dbReference>
<proteinExistence type="inferred from homology"/>
<sequence>MKAKPDIAAIAQRLDPFLLKHWRFILAAAEEGSFRRAADRLGVQQSTLSRRIRDIEDAMGATLFARAHTGVRPTFAGRRLLEPAREILAQASQAALAVERAGTAQDGVLRIGLPPITPGVRLTQLLHRFLQICPHVRVELVDTDPASQHQAARRHELDVVIQAGTPPVKGEAGLDLWNEVVLIVMAERDILAASPAIDPDKLIGRRFIFMAGDPALPIFRDLLPDAPTLRLDVEPLGRETNLLQLVALGRGLTLTTVPVSPHAPVTCRPLKGQGLPLRAIWSRSNPNPALMRLLSVARERRKTADNDSAGA</sequence>
<dbReference type="eggNOG" id="COG0583">
    <property type="taxonomic scope" value="Bacteria"/>
</dbReference>
<dbReference type="HOGENOM" id="CLU_039613_6_4_5"/>
<name>D7A6F9_ANCN5</name>
<evidence type="ECO:0000256" key="3">
    <source>
        <dbReference type="ARBA" id="ARBA00023125"/>
    </source>
</evidence>
<keyword evidence="7" id="KW-1185">Reference proteome</keyword>
<organism evidence="6 7">
    <name type="scientific">Ancylobacter novellus (strain ATCC 8093 / DSM 506 / JCM 20403 / CCM 1077 / IAM 12100 / NBRC 12443 / NCIMB 10456)</name>
    <name type="common">Starkeya novella</name>
    <dbReference type="NCBI Taxonomy" id="639283"/>
    <lineage>
        <taxon>Bacteria</taxon>
        <taxon>Pseudomonadati</taxon>
        <taxon>Pseudomonadota</taxon>
        <taxon>Alphaproteobacteria</taxon>
        <taxon>Hyphomicrobiales</taxon>
        <taxon>Xanthobacteraceae</taxon>
        <taxon>Ancylobacter</taxon>
    </lineage>
</organism>
<dbReference type="Proteomes" id="UP000006633">
    <property type="component" value="Chromosome"/>
</dbReference>
<evidence type="ECO:0000256" key="1">
    <source>
        <dbReference type="ARBA" id="ARBA00009437"/>
    </source>
</evidence>
<keyword evidence="3" id="KW-0238">DNA-binding</keyword>
<dbReference type="Pfam" id="PF00126">
    <property type="entry name" value="HTH_1"/>
    <property type="match status" value="1"/>
</dbReference>
<dbReference type="SUPFAM" id="SSF46785">
    <property type="entry name" value="Winged helix' DNA-binding domain"/>
    <property type="match status" value="1"/>
</dbReference>
<dbReference type="InterPro" id="IPR000847">
    <property type="entry name" value="LysR_HTH_N"/>
</dbReference>
<dbReference type="InterPro" id="IPR005119">
    <property type="entry name" value="LysR_subst-bd"/>
</dbReference>
<gene>
    <name evidence="6" type="ordered locus">Snov_2872</name>
</gene>
<dbReference type="GO" id="GO:0003700">
    <property type="term" value="F:DNA-binding transcription factor activity"/>
    <property type="evidence" value="ECO:0007669"/>
    <property type="project" value="InterPro"/>
</dbReference>
<feature type="domain" description="HTH lysR-type" evidence="5">
    <location>
        <begin position="17"/>
        <end position="74"/>
    </location>
</feature>
<dbReference type="RefSeq" id="WP_013167661.1">
    <property type="nucleotide sequence ID" value="NC_014217.1"/>
</dbReference>
<evidence type="ECO:0000313" key="7">
    <source>
        <dbReference type="Proteomes" id="UP000006633"/>
    </source>
</evidence>
<reference evidence="6 7" key="1">
    <citation type="journal article" date="2012" name="Stand. Genomic Sci.">
        <title>Complete genome sequence of the facultatively chemolithoautotrophic and methylotrophic alpha Proteobacterium Starkeya novella type strain (ATCC 8093(T)).</title>
        <authorList>
            <person name="Kappler U."/>
            <person name="Davenport K."/>
            <person name="Beatson S."/>
            <person name="Lucas S."/>
            <person name="Lapidus A."/>
            <person name="Copeland A."/>
            <person name="Berry K.W."/>
            <person name="Glavina Del Rio T."/>
            <person name="Hammon N."/>
            <person name="Dalin E."/>
            <person name="Tice H."/>
            <person name="Pitluck S."/>
            <person name="Richardson P."/>
            <person name="Bruce D."/>
            <person name="Goodwin L.A."/>
            <person name="Han C."/>
            <person name="Tapia R."/>
            <person name="Detter J.C."/>
            <person name="Chang Y.J."/>
            <person name="Jeffries C.D."/>
            <person name="Land M."/>
            <person name="Hauser L."/>
            <person name="Kyrpides N.C."/>
            <person name="Goker M."/>
            <person name="Ivanova N."/>
            <person name="Klenk H.P."/>
            <person name="Woyke T."/>
        </authorList>
    </citation>
    <scope>NUCLEOTIDE SEQUENCE [LARGE SCALE GENOMIC DNA]</scope>
    <source>
        <strain evidence="7">ATCC 8093 / DSM 506 / JCM 20403 / CCM 1077 / IAM 12100 / NBRC 12443 / NCIMB 10456</strain>
    </source>
</reference>
<dbReference type="InterPro" id="IPR036390">
    <property type="entry name" value="WH_DNA-bd_sf"/>
</dbReference>
<dbReference type="STRING" id="639283.Snov_2872"/>